<feature type="transmembrane region" description="Helical" evidence="1">
    <location>
        <begin position="428"/>
        <end position="447"/>
    </location>
</feature>
<feature type="transmembrane region" description="Helical" evidence="1">
    <location>
        <begin position="81"/>
        <end position="101"/>
    </location>
</feature>
<feature type="transmembrane region" description="Helical" evidence="1">
    <location>
        <begin position="190"/>
        <end position="205"/>
    </location>
</feature>
<feature type="transmembrane region" description="Helical" evidence="1">
    <location>
        <begin position="291"/>
        <end position="312"/>
    </location>
</feature>
<keyword evidence="1" id="KW-0472">Membrane</keyword>
<sequence length="521" mass="52476">MTGTATLVRLLLRLDRTRMAIWLLALPALVWLGARSIVSLYPTADDRAAYARTASEITAQIAMSGPPRGLDTIGGITVYEAGWLASIAVAASAILLGIRATRAHEDSGAWELILAGRIGPRAPLAAGAILVTANQLALGTAISLALVVAGADRAGSLVFGSAVASIGILFGMLGLLAAQVASNAPAARRLALGTLGIAFAVRAVHDTTDMPLGWASPLSWAQASEPFAGNYPAPLAGALVAAAALLALALAINARRDLGQGLLAARPGPASAGPLLGTLPGLQLRLARGTIIAWAVAAAITFAAFGSIVPSIDTIAGTSDGTAEVMAAYGDESLTEAFLAFSLIILAILAAGSSTAVALRLHADERASRLPLLAVAPLRRHRILAHYALPTLLAAVLTCLVGGIALALGAGASGNDWSATGSIITGGLVQAAPALVLGTLALALAAAAPRLAGFAWLAYAAAAIAAILGPVLRLPGWARDLTPFTHVADYPATGIPWVLLAISVALLIAAAMGLARRDITG</sequence>
<evidence type="ECO:0000313" key="3">
    <source>
        <dbReference type="Proteomes" id="UP000642993"/>
    </source>
</evidence>
<reference evidence="2" key="1">
    <citation type="submission" date="2020-09" db="EMBL/GenBank/DDBJ databases">
        <title>Hoyosella lacisalsi sp. nov., a halotolerant actinobacterium isolated from soil of Lake Gudzhirganskoe.</title>
        <authorList>
            <person name="Yang Q."/>
            <person name="Guo P.Y."/>
            <person name="Liu S.W."/>
            <person name="Li F.N."/>
            <person name="Sun C.H."/>
        </authorList>
    </citation>
    <scope>NUCLEOTIDE SEQUENCE</scope>
    <source>
        <strain evidence="2">G463</strain>
    </source>
</reference>
<evidence type="ECO:0000256" key="1">
    <source>
        <dbReference type="SAM" id="Phobius"/>
    </source>
</evidence>
<feature type="transmembrane region" description="Helical" evidence="1">
    <location>
        <begin position="21"/>
        <end position="41"/>
    </location>
</feature>
<gene>
    <name evidence="2" type="ORF">HT102_07000</name>
</gene>
<protein>
    <submittedName>
        <fullName evidence="2">Uncharacterized protein</fullName>
    </submittedName>
</protein>
<proteinExistence type="predicted"/>
<feature type="transmembrane region" description="Helical" evidence="1">
    <location>
        <begin position="384"/>
        <end position="408"/>
    </location>
</feature>
<feature type="transmembrane region" description="Helical" evidence="1">
    <location>
        <begin position="338"/>
        <end position="363"/>
    </location>
</feature>
<accession>A0A927PM99</accession>
<dbReference type="RefSeq" id="WP_192038679.1">
    <property type="nucleotide sequence ID" value="NZ_JACYWE010000003.1"/>
</dbReference>
<dbReference type="Proteomes" id="UP000642993">
    <property type="component" value="Unassembled WGS sequence"/>
</dbReference>
<keyword evidence="3" id="KW-1185">Reference proteome</keyword>
<keyword evidence="1" id="KW-0812">Transmembrane</keyword>
<dbReference type="AlphaFoldDB" id="A0A927PM99"/>
<feature type="transmembrane region" description="Helical" evidence="1">
    <location>
        <begin position="233"/>
        <end position="252"/>
    </location>
</feature>
<evidence type="ECO:0000313" key="2">
    <source>
        <dbReference type="EMBL" id="MBD8506227.1"/>
    </source>
</evidence>
<feature type="transmembrane region" description="Helical" evidence="1">
    <location>
        <begin position="494"/>
        <end position="515"/>
    </location>
</feature>
<feature type="transmembrane region" description="Helical" evidence="1">
    <location>
        <begin position="157"/>
        <end position="178"/>
    </location>
</feature>
<name>A0A927PM99_9ACTN</name>
<comment type="caution">
    <text evidence="2">The sequence shown here is derived from an EMBL/GenBank/DDBJ whole genome shotgun (WGS) entry which is preliminary data.</text>
</comment>
<dbReference type="EMBL" id="JACYWE010000003">
    <property type="protein sequence ID" value="MBD8506227.1"/>
    <property type="molecule type" value="Genomic_DNA"/>
</dbReference>
<organism evidence="2 3">
    <name type="scientific">Lolliginicoccus lacisalsi</name>
    <dbReference type="NCBI Taxonomy" id="2742202"/>
    <lineage>
        <taxon>Bacteria</taxon>
        <taxon>Bacillati</taxon>
        <taxon>Actinomycetota</taxon>
        <taxon>Actinomycetes</taxon>
        <taxon>Mycobacteriales</taxon>
        <taxon>Hoyosellaceae</taxon>
        <taxon>Lolliginicoccus</taxon>
    </lineage>
</organism>
<feature type="transmembrane region" description="Helical" evidence="1">
    <location>
        <begin position="122"/>
        <end position="151"/>
    </location>
</feature>
<keyword evidence="1" id="KW-1133">Transmembrane helix</keyword>
<feature type="transmembrane region" description="Helical" evidence="1">
    <location>
        <begin position="454"/>
        <end position="474"/>
    </location>
</feature>